<reference evidence="3" key="2">
    <citation type="submission" date="2023-04" db="EMBL/GenBank/DDBJ databases">
        <authorList>
            <person name="Bu L."/>
            <person name="Lu L."/>
            <person name="Laidemitt M.R."/>
            <person name="Zhang S.M."/>
            <person name="Mutuku M."/>
            <person name="Mkoji G."/>
            <person name="Steinauer M."/>
            <person name="Loker E.S."/>
        </authorList>
    </citation>
    <scope>NUCLEOTIDE SEQUENCE</scope>
    <source>
        <strain evidence="3">KasaAsao</strain>
        <tissue evidence="3">Whole Snail</tissue>
    </source>
</reference>
<evidence type="ECO:0000256" key="1">
    <source>
        <dbReference type="ARBA" id="ARBA00009024"/>
    </source>
</evidence>
<keyword evidence="2" id="KW-0472">Membrane</keyword>
<keyword evidence="2" id="KW-1133">Transmembrane helix</keyword>
<dbReference type="EMBL" id="JASAOG010000023">
    <property type="protein sequence ID" value="KAK0062969.1"/>
    <property type="molecule type" value="Genomic_DNA"/>
</dbReference>
<sequence>MAKFQHGIFGCFDNCCICLIAYFVPCYIFGRNAGAVGESCFLYGLVFAVPIFGVLFHWSIRSKIRSSRNIDGNCIKDMLAVCLCPCCALIQEAQEVNAPRTQSMARS</sequence>
<organism evidence="3 4">
    <name type="scientific">Biomphalaria pfeifferi</name>
    <name type="common">Bloodfluke planorb</name>
    <name type="synonym">Freshwater snail</name>
    <dbReference type="NCBI Taxonomy" id="112525"/>
    <lineage>
        <taxon>Eukaryota</taxon>
        <taxon>Metazoa</taxon>
        <taxon>Spiralia</taxon>
        <taxon>Lophotrochozoa</taxon>
        <taxon>Mollusca</taxon>
        <taxon>Gastropoda</taxon>
        <taxon>Heterobranchia</taxon>
        <taxon>Euthyneura</taxon>
        <taxon>Panpulmonata</taxon>
        <taxon>Hygrophila</taxon>
        <taxon>Lymnaeoidea</taxon>
        <taxon>Planorbidae</taxon>
        <taxon>Biomphalaria</taxon>
    </lineage>
</organism>
<dbReference type="AlphaFoldDB" id="A0AAD8BY10"/>
<comment type="similarity">
    <text evidence="1">Belongs to the cornifelin family.</text>
</comment>
<feature type="transmembrane region" description="Helical" evidence="2">
    <location>
        <begin position="7"/>
        <end position="30"/>
    </location>
</feature>
<gene>
    <name evidence="3" type="ORF">Bpfe_007689</name>
</gene>
<protein>
    <submittedName>
        <fullName evidence="3">Protein PLANT CADMIUM RESISTANCE 3</fullName>
    </submittedName>
</protein>
<comment type="caution">
    <text evidence="3">The sequence shown here is derived from an EMBL/GenBank/DDBJ whole genome shotgun (WGS) entry which is preliminary data.</text>
</comment>
<name>A0AAD8BY10_BIOPF</name>
<accession>A0AAD8BY10</accession>
<evidence type="ECO:0000313" key="3">
    <source>
        <dbReference type="EMBL" id="KAK0062969.1"/>
    </source>
</evidence>
<dbReference type="Proteomes" id="UP001233172">
    <property type="component" value="Unassembled WGS sequence"/>
</dbReference>
<dbReference type="Pfam" id="PF04749">
    <property type="entry name" value="PLAC8"/>
    <property type="match status" value="1"/>
</dbReference>
<evidence type="ECO:0000313" key="4">
    <source>
        <dbReference type="Proteomes" id="UP001233172"/>
    </source>
</evidence>
<reference evidence="3" key="1">
    <citation type="journal article" date="2023" name="PLoS Negl. Trop. Dis.">
        <title>A genome sequence for Biomphalaria pfeifferi, the major vector snail for the human-infecting parasite Schistosoma mansoni.</title>
        <authorList>
            <person name="Bu L."/>
            <person name="Lu L."/>
            <person name="Laidemitt M.R."/>
            <person name="Zhang S.M."/>
            <person name="Mutuku M."/>
            <person name="Mkoji G."/>
            <person name="Steinauer M."/>
            <person name="Loker E.S."/>
        </authorList>
    </citation>
    <scope>NUCLEOTIDE SEQUENCE</scope>
    <source>
        <strain evidence="3">KasaAsao</strain>
    </source>
</reference>
<dbReference type="InterPro" id="IPR006461">
    <property type="entry name" value="PLAC_motif_containing"/>
</dbReference>
<keyword evidence="2" id="KW-0812">Transmembrane</keyword>
<dbReference type="PANTHER" id="PTHR15907">
    <property type="entry name" value="DUF614 FAMILY PROTEIN-RELATED"/>
    <property type="match status" value="1"/>
</dbReference>
<keyword evidence="4" id="KW-1185">Reference proteome</keyword>
<evidence type="ECO:0000256" key="2">
    <source>
        <dbReference type="SAM" id="Phobius"/>
    </source>
</evidence>
<proteinExistence type="inferred from homology"/>
<feature type="transmembrane region" description="Helical" evidence="2">
    <location>
        <begin position="42"/>
        <end position="60"/>
    </location>
</feature>
<dbReference type="NCBIfam" id="TIGR01571">
    <property type="entry name" value="A_thal_Cys_rich"/>
    <property type="match status" value="1"/>
</dbReference>